<feature type="compositionally biased region" description="Polar residues" evidence="1">
    <location>
        <begin position="435"/>
        <end position="452"/>
    </location>
</feature>
<feature type="region of interest" description="Disordered" evidence="1">
    <location>
        <begin position="1158"/>
        <end position="1200"/>
    </location>
</feature>
<feature type="compositionally biased region" description="Low complexity" evidence="1">
    <location>
        <begin position="748"/>
        <end position="779"/>
    </location>
</feature>
<dbReference type="PANTHER" id="PTHR13284:SF4">
    <property type="entry name" value="C2H2-TYPE DOMAIN-CONTAINING PROTEIN"/>
    <property type="match status" value="1"/>
</dbReference>
<dbReference type="SUPFAM" id="SSF55315">
    <property type="entry name" value="L30e-like"/>
    <property type="match status" value="1"/>
</dbReference>
<dbReference type="PANTHER" id="PTHR13284">
    <property type="entry name" value="GH01354P"/>
    <property type="match status" value="1"/>
</dbReference>
<reference evidence="4" key="1">
    <citation type="submission" date="2025-08" db="UniProtKB">
        <authorList>
            <consortium name="RefSeq"/>
        </authorList>
    </citation>
    <scope>IDENTIFICATION</scope>
    <source>
        <tissue evidence="4">Testes</tissue>
    </source>
</reference>
<gene>
    <name evidence="4" type="primary">LOC102810310</name>
</gene>
<feature type="region of interest" description="Disordered" evidence="1">
    <location>
        <begin position="377"/>
        <end position="452"/>
    </location>
</feature>
<feature type="domain" description="Ribosomal protein eL8/eL30/eS12/Gadd45" evidence="2">
    <location>
        <begin position="839"/>
        <end position="933"/>
    </location>
</feature>
<dbReference type="Pfam" id="PF01248">
    <property type="entry name" value="Ribosomal_L7Ae"/>
    <property type="match status" value="1"/>
</dbReference>
<accession>A0ABM0MC60</accession>
<feature type="region of interest" description="Disordered" evidence="1">
    <location>
        <begin position="715"/>
        <end position="779"/>
    </location>
</feature>
<feature type="compositionally biased region" description="Basic residues" evidence="1">
    <location>
        <begin position="232"/>
        <end position="243"/>
    </location>
</feature>
<sequence>MSHGGEKSPQAKTLSAEVEPFVPNRLGDGTTGDKSLPQQHYSDSSLPSALNNASKDQNSNVNIGELPSYMINCYPFVQDSCITDVRWQQGAQHHYPHQPYGNPHSEFYPQQQPPLPYPGYYPGYPINPYVTGYQPHQLPPPYPQGYPHKGGYRSNRQGGNKQNKNNRRRNKGGSADTKSVGVQKTSSGEKVIIPSKDIKRKIKTVIYVDACQQTDFPDDLANLSLLERPSSFRKAKAKNRRKTQSQQTRRTNISSTDSEFEEAQVDSDSGYSSPKHCRNLSVGSSTQGIVTQDAATGTPSSNTPASNTRVPSTSNVNTTTPSNTQATMASMAGPPVMSYAGAVAKAKVPVASVVTPSAIDRTHVAQQAMKTQWNKSKVINSTNRNLQSEPHDRKEVPADTINSTVSGTTATELVAQPIKKKKRQRKRNKSRDSGRSANSSINSLARSDLLTTPVPSAEEFGALKFEDDTEYQDLPSVVPNRSEDRPTVMSYSAVVQQRTTTPTTMTVHGSYVDKSDNYEDTEVKMKMLPEELMSPEVAVSTVKEGKNARKRRKKALIATQAAAQEYSEITEEQKQLQENLKKPNKRTKMPIEFDLGDMLAALEKKQQQEMKQKQKLVISAGVSPVMTRVKDTLPSGAGARPKNKDTPITNPLDSSAPVKRGKEREQPAKKKPSALKRVILREREEKKRLRILGECTLSDDDTNKVMFQEVDEEIEQGVQLSQESSEWTTGQVGPDEITVPCGNSDKGSSISLSQSQSELSPVSQLSPMSMSPLSPGSPLSSGLPSPVVFSYTVPNAALPKIHSRRFREYCNQMLDKEVDGCCTTLLQTLCRFQDKQYHKDPTRAKSRRRIVMGLREVTKHLRLRKVKCLLISPNLERIQSKGGLDEALDVIISLAQEQDVPFIFALGRKALGRAVNKLVPVSVVGIFNYDGAENTFRELLDLSAKARAVYNDMVVTYQQEIESQNAARIAKHRQHMGHNRNLSGCSGISFSSVISEPISENYPDPEPEFDEFGREIEQGNAYSQDHGNITSTRLERTDEEVEKTITTEVLNSYDNDGDVNVECLRTRSRSSSQNVKEDGEGDDDVDDDDEEEEEEEEEEEDDDDLSEEDDNCEITLENDKVCDSSFPVDKDRIECWVAEAQSCISSLKIEDIENVPCHEAAGNSHPPDIPENVRPGSSSQEVDTSEKNCHSDSRYEPNSS</sequence>
<organism evidence="3 4">
    <name type="scientific">Saccoglossus kowalevskii</name>
    <name type="common">Acorn worm</name>
    <dbReference type="NCBI Taxonomy" id="10224"/>
    <lineage>
        <taxon>Eukaryota</taxon>
        <taxon>Metazoa</taxon>
        <taxon>Hemichordata</taxon>
        <taxon>Enteropneusta</taxon>
        <taxon>Harrimaniidae</taxon>
        <taxon>Saccoglossus</taxon>
    </lineage>
</organism>
<feature type="compositionally biased region" description="Basic residues" evidence="1">
    <location>
        <begin position="418"/>
        <end position="429"/>
    </location>
</feature>
<feature type="compositionally biased region" description="Acidic residues" evidence="1">
    <location>
        <begin position="1079"/>
        <end position="1112"/>
    </location>
</feature>
<feature type="region of interest" description="Disordered" evidence="1">
    <location>
        <begin position="630"/>
        <end position="677"/>
    </location>
</feature>
<dbReference type="InterPro" id="IPR040051">
    <property type="entry name" value="SECISBP2"/>
</dbReference>
<dbReference type="InterPro" id="IPR029064">
    <property type="entry name" value="Ribosomal_eL30-like_sf"/>
</dbReference>
<protein>
    <submittedName>
        <fullName evidence="4">LOW QUALITY PROTEIN: selenocysteine insertion sequence-binding protein 2-like</fullName>
    </submittedName>
</protein>
<feature type="region of interest" description="Disordered" evidence="1">
    <location>
        <begin position="94"/>
        <end position="114"/>
    </location>
</feature>
<feature type="compositionally biased region" description="Polar residues" evidence="1">
    <location>
        <begin position="377"/>
        <end position="388"/>
    </location>
</feature>
<keyword evidence="3" id="KW-1185">Reference proteome</keyword>
<dbReference type="Proteomes" id="UP000694865">
    <property type="component" value="Unplaced"/>
</dbReference>
<feature type="compositionally biased region" description="Polar residues" evidence="1">
    <location>
        <begin position="281"/>
        <end position="305"/>
    </location>
</feature>
<evidence type="ECO:0000313" key="3">
    <source>
        <dbReference type="Proteomes" id="UP000694865"/>
    </source>
</evidence>
<evidence type="ECO:0000256" key="1">
    <source>
        <dbReference type="SAM" id="MobiDB-lite"/>
    </source>
</evidence>
<evidence type="ECO:0000313" key="4">
    <source>
        <dbReference type="RefSeq" id="XP_006817601.1"/>
    </source>
</evidence>
<dbReference type="Gene3D" id="3.30.1330.30">
    <property type="match status" value="1"/>
</dbReference>
<feature type="compositionally biased region" description="Polar residues" evidence="1">
    <location>
        <begin position="1020"/>
        <end position="1032"/>
    </location>
</feature>
<dbReference type="InterPro" id="IPR004038">
    <property type="entry name" value="Ribosomal_eL8/eL30/eS12/Gad45"/>
</dbReference>
<feature type="compositionally biased region" description="Polar residues" evidence="1">
    <location>
        <begin position="176"/>
        <end position="188"/>
    </location>
</feature>
<feature type="region of interest" description="Disordered" evidence="1">
    <location>
        <begin position="232"/>
        <end position="329"/>
    </location>
</feature>
<feature type="compositionally biased region" description="Low complexity" evidence="1">
    <location>
        <begin position="306"/>
        <end position="324"/>
    </location>
</feature>
<feature type="region of interest" description="Disordered" evidence="1">
    <location>
        <begin position="1019"/>
        <end position="1040"/>
    </location>
</feature>
<dbReference type="GeneID" id="102810310"/>
<proteinExistence type="predicted"/>
<feature type="region of interest" description="Disordered" evidence="1">
    <location>
        <begin position="1"/>
        <end position="56"/>
    </location>
</feature>
<feature type="compositionally biased region" description="Polar residues" evidence="1">
    <location>
        <begin position="718"/>
        <end position="731"/>
    </location>
</feature>
<feature type="compositionally biased region" description="Basic and acidic residues" evidence="1">
    <location>
        <begin position="1184"/>
        <end position="1200"/>
    </location>
</feature>
<name>A0ABM0MC60_SACKO</name>
<feature type="region of interest" description="Disordered" evidence="1">
    <location>
        <begin position="132"/>
        <end position="188"/>
    </location>
</feature>
<feature type="compositionally biased region" description="Polar residues" evidence="1">
    <location>
        <begin position="400"/>
        <end position="411"/>
    </location>
</feature>
<dbReference type="RefSeq" id="XP_006817601.1">
    <property type="nucleotide sequence ID" value="XM_006817538.1"/>
</dbReference>
<evidence type="ECO:0000259" key="2">
    <source>
        <dbReference type="Pfam" id="PF01248"/>
    </source>
</evidence>
<feature type="region of interest" description="Disordered" evidence="1">
    <location>
        <begin position="1065"/>
        <end position="1125"/>
    </location>
</feature>
<feature type="compositionally biased region" description="Polar residues" evidence="1">
    <location>
        <begin position="32"/>
        <end position="56"/>
    </location>
</feature>